<dbReference type="EMBL" id="SACN01000006">
    <property type="protein sequence ID" value="RVT89092.1"/>
    <property type="molecule type" value="Genomic_DNA"/>
</dbReference>
<reference evidence="2 3" key="1">
    <citation type="submission" date="2019-01" db="EMBL/GenBank/DDBJ databases">
        <authorList>
            <person name="Chen W.-M."/>
        </authorList>
    </citation>
    <scope>NUCLEOTIDE SEQUENCE [LARGE SCALE GENOMIC DNA]</scope>
    <source>
        <strain evidence="2 3">CCP-7</strain>
    </source>
</reference>
<dbReference type="CDD" id="cd00531">
    <property type="entry name" value="NTF2_like"/>
    <property type="match status" value="1"/>
</dbReference>
<evidence type="ECO:0000313" key="2">
    <source>
        <dbReference type="EMBL" id="RVT89092.1"/>
    </source>
</evidence>
<dbReference type="Gene3D" id="3.10.450.50">
    <property type="match status" value="1"/>
</dbReference>
<dbReference type="OrthoDB" id="2860904at2"/>
<name>A0A437LUQ9_9SPHN</name>
<comment type="caution">
    <text evidence="2">The sequence shown here is derived from an EMBL/GenBank/DDBJ whole genome shotgun (WGS) entry which is preliminary data.</text>
</comment>
<evidence type="ECO:0000259" key="1">
    <source>
        <dbReference type="Pfam" id="PF13577"/>
    </source>
</evidence>
<dbReference type="Pfam" id="PF13577">
    <property type="entry name" value="SnoaL_4"/>
    <property type="match status" value="1"/>
</dbReference>
<evidence type="ECO:0000313" key="3">
    <source>
        <dbReference type="Proteomes" id="UP000282971"/>
    </source>
</evidence>
<dbReference type="InterPro" id="IPR037401">
    <property type="entry name" value="SnoaL-like"/>
</dbReference>
<dbReference type="Proteomes" id="UP000282971">
    <property type="component" value="Unassembled WGS sequence"/>
</dbReference>
<feature type="domain" description="SnoaL-like" evidence="1">
    <location>
        <begin position="5"/>
        <end position="127"/>
    </location>
</feature>
<sequence length="146" mass="16786">MTIEEVIARECIRDTIARYNMNGDRMRTDAFLACFTEDAVYQSDVFDLHGRDAIRDWMAGNAGPSDGPRVKFVRHHITTCLIDMDGPDAADVRTYYHVYTDTGPDHTGYYVDRFARVGDRWLIAHRKVRTDWARPDSVFIASHANK</sequence>
<dbReference type="InterPro" id="IPR032710">
    <property type="entry name" value="NTF2-like_dom_sf"/>
</dbReference>
<gene>
    <name evidence="2" type="ORF">EOD43_22480</name>
</gene>
<protein>
    <submittedName>
        <fullName evidence="2">Nuclear transport factor 2 family protein</fullName>
    </submittedName>
</protein>
<dbReference type="SUPFAM" id="SSF54427">
    <property type="entry name" value="NTF2-like"/>
    <property type="match status" value="1"/>
</dbReference>
<accession>A0A437LUQ9</accession>
<dbReference type="RefSeq" id="WP_127746680.1">
    <property type="nucleotide sequence ID" value="NZ_SACN01000006.1"/>
</dbReference>
<organism evidence="2 3">
    <name type="scientific">Sphingomonas crocodyli</name>
    <dbReference type="NCBI Taxonomy" id="1979270"/>
    <lineage>
        <taxon>Bacteria</taxon>
        <taxon>Pseudomonadati</taxon>
        <taxon>Pseudomonadota</taxon>
        <taxon>Alphaproteobacteria</taxon>
        <taxon>Sphingomonadales</taxon>
        <taxon>Sphingomonadaceae</taxon>
        <taxon>Sphingomonas</taxon>
    </lineage>
</organism>
<proteinExistence type="predicted"/>
<keyword evidence="3" id="KW-1185">Reference proteome</keyword>
<dbReference type="AlphaFoldDB" id="A0A437LUQ9"/>